<dbReference type="SUPFAM" id="SSF46894">
    <property type="entry name" value="C-terminal effector domain of the bipartite response regulators"/>
    <property type="match status" value="1"/>
</dbReference>
<accession>A0A2Z5G517</accession>
<evidence type="ECO:0000313" key="5">
    <source>
        <dbReference type="Proteomes" id="UP000253606"/>
    </source>
</evidence>
<dbReference type="Gene3D" id="1.25.40.10">
    <property type="entry name" value="Tetratricopeptide repeat domain"/>
    <property type="match status" value="1"/>
</dbReference>
<keyword evidence="5" id="KW-1185">Reference proteome</keyword>
<proteinExistence type="predicted"/>
<keyword evidence="1 2" id="KW-0238">DNA-binding</keyword>
<dbReference type="RefSeq" id="WP_114208566.1">
    <property type="nucleotide sequence ID" value="NZ_CP030840.1"/>
</dbReference>
<dbReference type="Pfam" id="PF00486">
    <property type="entry name" value="Trans_reg_C"/>
    <property type="match status" value="1"/>
</dbReference>
<dbReference type="GO" id="GO:0006355">
    <property type="term" value="P:regulation of DNA-templated transcription"/>
    <property type="evidence" value="ECO:0007669"/>
    <property type="project" value="InterPro"/>
</dbReference>
<evidence type="ECO:0000256" key="1">
    <source>
        <dbReference type="ARBA" id="ARBA00023125"/>
    </source>
</evidence>
<dbReference type="Proteomes" id="UP000253606">
    <property type="component" value="Chromosome"/>
</dbReference>
<dbReference type="PANTHER" id="PTHR12558:SF33">
    <property type="entry name" value="BLL7664 PROTEIN"/>
    <property type="match status" value="1"/>
</dbReference>
<evidence type="ECO:0000256" key="2">
    <source>
        <dbReference type="PROSITE-ProRule" id="PRU01091"/>
    </source>
</evidence>
<dbReference type="AlphaFoldDB" id="A0A2Z5G517"/>
<dbReference type="OrthoDB" id="105971at2"/>
<dbReference type="InterPro" id="IPR011990">
    <property type="entry name" value="TPR-like_helical_dom_sf"/>
</dbReference>
<dbReference type="GO" id="GO:0000160">
    <property type="term" value="P:phosphorelay signal transduction system"/>
    <property type="evidence" value="ECO:0007669"/>
    <property type="project" value="InterPro"/>
</dbReference>
<dbReference type="InterPro" id="IPR016032">
    <property type="entry name" value="Sig_transdc_resp-reg_C-effctor"/>
</dbReference>
<reference evidence="4 5" key="1">
    <citation type="journal article" date="2018" name="Front. Microbiol.">
        <title>Hydrolytic Capabilities as a Key to Environmental Success: Chitinolytic and Cellulolytic Acidobacteria From Acidic Sub-arctic Soils and Boreal Peatlands.</title>
        <authorList>
            <person name="Belova S.E."/>
            <person name="Ravin N.V."/>
            <person name="Pankratov T.A."/>
            <person name="Rakitin A.L."/>
            <person name="Ivanova A.A."/>
            <person name="Beletsky A.V."/>
            <person name="Mardanov A.V."/>
            <person name="Sinninghe Damste J.S."/>
            <person name="Dedysh S.N."/>
        </authorList>
    </citation>
    <scope>NUCLEOTIDE SEQUENCE [LARGE SCALE GENOMIC DNA]</scope>
    <source>
        <strain evidence="4 5">SBC82</strain>
    </source>
</reference>
<dbReference type="CDD" id="cd00383">
    <property type="entry name" value="trans_reg_C"/>
    <property type="match status" value="1"/>
</dbReference>
<dbReference type="PROSITE" id="PS51755">
    <property type="entry name" value="OMPR_PHOB"/>
    <property type="match status" value="1"/>
</dbReference>
<dbReference type="SUPFAM" id="SSF48452">
    <property type="entry name" value="TPR-like"/>
    <property type="match status" value="1"/>
</dbReference>
<dbReference type="InterPro" id="IPR001867">
    <property type="entry name" value="OmpR/PhoB-type_DNA-bd"/>
</dbReference>
<evidence type="ECO:0000313" key="4">
    <source>
        <dbReference type="EMBL" id="AXC13626.1"/>
    </source>
</evidence>
<organism evidence="4 5">
    <name type="scientific">Acidisarcina polymorpha</name>
    <dbReference type="NCBI Taxonomy" id="2211140"/>
    <lineage>
        <taxon>Bacteria</taxon>
        <taxon>Pseudomonadati</taxon>
        <taxon>Acidobacteriota</taxon>
        <taxon>Terriglobia</taxon>
        <taxon>Terriglobales</taxon>
        <taxon>Acidobacteriaceae</taxon>
        <taxon>Acidisarcina</taxon>
    </lineage>
</organism>
<dbReference type="InterPro" id="IPR036388">
    <property type="entry name" value="WH-like_DNA-bd_sf"/>
</dbReference>
<name>A0A2Z5G517_9BACT</name>
<feature type="DNA-binding region" description="OmpR/PhoB-type" evidence="2">
    <location>
        <begin position="3"/>
        <end position="103"/>
    </location>
</feature>
<sequence length="697" mass="76905">MSRDIFVFAEFTFDSETGILMRKNRGSHLPGQTAVLLEVLLKNANNLVSREELRQVLWPNEEFLDYTQGINVAVNRLRHTLRDSSRNPRFLKTIPKRGYTFYAEVRVVPRTTTSTTTSPALSVDLSASPPAAPLEIRAAEAGDRASTEIEAEPIAQISTSSSEFSPVHVLPPFAPATASPLSPLSRFSNRLSATIALSLCGLIALMGGIHFRHAHAATRVLKLGIIPLRAHGDTQTGDAGEGFRLMLSDDLSRLPNVQVRATSSLTSSDAADIPRLSRKLGLDDLLLGSIARQGDQYDLKFELVRAEDATHLASFEYSGAAKDLPSLSQRLQQDVFHYLQSQTQALQTIKGSTNDADAYELYLQASYHMFERDQDSLRRALDLFQQATMRDPNFAAAHAGMATACLKLSNYYTSPQENYLGKAEHFAQTAIRLDPSLAQAHAVLGSTAYKLDRDFPRGEAELHNAIRIDSTQAEYRNWLAILLAEEGRFDEALAQLQLAQTSAPFWPSVYAMQGLVGTYARRDDIALRAAAHYAELLPDLPIAHNTLAWVDFETGHYSEAAAEWRRMALLQNDQARVELEEKGMGMLKTQGIRAYAELHLAAIQNHRGVAQVNDFSPAEWYACAGHRNQAIAELERLSAARDPYLLHVGVDPLFDSLHGDPRFAALLERSGVAIPASLATQDSHLCEPGVRRSARPT</sequence>
<dbReference type="GO" id="GO:0003677">
    <property type="term" value="F:DNA binding"/>
    <property type="evidence" value="ECO:0007669"/>
    <property type="project" value="UniProtKB-UniRule"/>
</dbReference>
<dbReference type="SMART" id="SM00862">
    <property type="entry name" value="Trans_reg_C"/>
    <property type="match status" value="1"/>
</dbReference>
<dbReference type="PANTHER" id="PTHR12558">
    <property type="entry name" value="CELL DIVISION CYCLE 16,23,27"/>
    <property type="match status" value="1"/>
</dbReference>
<dbReference type="KEGG" id="abas:ACPOL_4351"/>
<evidence type="ECO:0000259" key="3">
    <source>
        <dbReference type="PROSITE" id="PS51755"/>
    </source>
</evidence>
<dbReference type="Gene3D" id="1.10.10.10">
    <property type="entry name" value="Winged helix-like DNA-binding domain superfamily/Winged helix DNA-binding domain"/>
    <property type="match status" value="1"/>
</dbReference>
<dbReference type="EMBL" id="CP030840">
    <property type="protein sequence ID" value="AXC13626.1"/>
    <property type="molecule type" value="Genomic_DNA"/>
</dbReference>
<gene>
    <name evidence="4" type="ORF">ACPOL_4351</name>
</gene>
<protein>
    <submittedName>
        <fullName evidence="4">TolB protein</fullName>
    </submittedName>
</protein>
<feature type="domain" description="OmpR/PhoB-type" evidence="3">
    <location>
        <begin position="3"/>
        <end position="103"/>
    </location>
</feature>